<accession>A0A1N6UK42</accession>
<sequence>MGSQIAQQLIDDKVDVVLIEEDPEKARILSNRLDCTVLNQQGNSLDALRRAGCASADVFVAVTGSDEVNMVACGLVSSEFPQPRKIARIRSINYSEATLSSRKFLGIDAIVNPEIEASRELIQSIEHGAMSDVILFSHSELQIRNLPVPRGAKIIGASMKDAFLEIDVTFLVAAIYRDDNYVIPDGNTDIRENDILYIVGKRDGLDEVFRAFGKHRQQLDKVVIVGGGKAGILIAEHLLGYSRNPLQDRSWLQRLKTSFRQKHVVLVERDARKCKNLAQRFPEALVVNADISEEGVFTEENLTNSDLVLAVTDNQELNIVTALSARSLGIPRSAVLVNNTNYAAICSRLEIDTVTSVKQAVINSVLYNIKRSGAQSVHSLFDGRLEVLEFRVEAGSRLAGRPLRAVRFPQDTLLLAVSRGEDHWIPGGDYIPQGNDTVVIIGKREHADTLQALFVAAP</sequence>
<feature type="domain" description="RCK C-terminal" evidence="4">
    <location>
        <begin position="375"/>
        <end position="456"/>
    </location>
</feature>
<dbReference type="Pfam" id="PF02080">
    <property type="entry name" value="TrkA_C"/>
    <property type="match status" value="2"/>
</dbReference>
<dbReference type="Pfam" id="PF02254">
    <property type="entry name" value="TrkA_N"/>
    <property type="match status" value="2"/>
</dbReference>
<organism evidence="5 6">
    <name type="scientific">Alkalispirochaeta americana</name>
    <dbReference type="NCBI Taxonomy" id="159291"/>
    <lineage>
        <taxon>Bacteria</taxon>
        <taxon>Pseudomonadati</taxon>
        <taxon>Spirochaetota</taxon>
        <taxon>Spirochaetia</taxon>
        <taxon>Spirochaetales</taxon>
        <taxon>Spirochaetaceae</taxon>
        <taxon>Alkalispirochaeta</taxon>
    </lineage>
</organism>
<dbReference type="AlphaFoldDB" id="A0A1N6UK42"/>
<dbReference type="PROSITE" id="PS51201">
    <property type="entry name" value="RCK_N"/>
    <property type="match status" value="1"/>
</dbReference>
<dbReference type="InterPro" id="IPR006037">
    <property type="entry name" value="RCK_C"/>
</dbReference>
<dbReference type="Proteomes" id="UP000186400">
    <property type="component" value="Unassembled WGS sequence"/>
</dbReference>
<evidence type="ECO:0000259" key="4">
    <source>
        <dbReference type="PROSITE" id="PS51202"/>
    </source>
</evidence>
<keyword evidence="6" id="KW-1185">Reference proteome</keyword>
<dbReference type="NCBIfam" id="NF007039">
    <property type="entry name" value="PRK09496.3-2"/>
    <property type="match status" value="1"/>
</dbReference>
<evidence type="ECO:0000256" key="2">
    <source>
        <dbReference type="ARBA" id="ARBA00023065"/>
    </source>
</evidence>
<protein>
    <submittedName>
        <fullName evidence="5">Trk system potassium uptake protein TrkA</fullName>
    </submittedName>
</protein>
<feature type="domain" description="RCK C-terminal" evidence="4">
    <location>
        <begin position="131"/>
        <end position="214"/>
    </location>
</feature>
<dbReference type="Gene3D" id="3.30.70.1450">
    <property type="entry name" value="Regulator of K+ conductance, C-terminal domain"/>
    <property type="match status" value="2"/>
</dbReference>
<proteinExistence type="predicted"/>
<evidence type="ECO:0000313" key="5">
    <source>
        <dbReference type="EMBL" id="SIQ66028.1"/>
    </source>
</evidence>
<dbReference type="InterPro" id="IPR050721">
    <property type="entry name" value="Trk_Ktr_HKT_K-transport"/>
</dbReference>
<keyword evidence="1" id="KW-0813">Transport</keyword>
<evidence type="ECO:0000256" key="1">
    <source>
        <dbReference type="ARBA" id="ARBA00022448"/>
    </source>
</evidence>
<gene>
    <name evidence="5" type="ORF">SAMN05920897_11295</name>
</gene>
<dbReference type="SUPFAM" id="SSF116726">
    <property type="entry name" value="TrkA C-terminal domain-like"/>
    <property type="match status" value="2"/>
</dbReference>
<dbReference type="SUPFAM" id="SSF51735">
    <property type="entry name" value="NAD(P)-binding Rossmann-fold domains"/>
    <property type="match status" value="2"/>
</dbReference>
<dbReference type="InterPro" id="IPR003148">
    <property type="entry name" value="RCK_N"/>
</dbReference>
<dbReference type="EMBL" id="FTMS01000012">
    <property type="protein sequence ID" value="SIQ66028.1"/>
    <property type="molecule type" value="Genomic_DNA"/>
</dbReference>
<feature type="domain" description="RCK N-terminal" evidence="3">
    <location>
        <begin position="1"/>
        <end position="111"/>
    </location>
</feature>
<name>A0A1N6UK42_9SPIO</name>
<dbReference type="PANTHER" id="PTHR43833:SF5">
    <property type="entry name" value="TRK SYSTEM POTASSIUM UPTAKE PROTEIN TRKA"/>
    <property type="match status" value="1"/>
</dbReference>
<dbReference type="GO" id="GO:0008324">
    <property type="term" value="F:monoatomic cation transmembrane transporter activity"/>
    <property type="evidence" value="ECO:0007669"/>
    <property type="project" value="InterPro"/>
</dbReference>
<keyword evidence="2" id="KW-0406">Ion transport</keyword>
<dbReference type="InterPro" id="IPR036721">
    <property type="entry name" value="RCK_C_sf"/>
</dbReference>
<dbReference type="PANTHER" id="PTHR43833">
    <property type="entry name" value="POTASSIUM CHANNEL PROTEIN 2-RELATED-RELATED"/>
    <property type="match status" value="1"/>
</dbReference>
<evidence type="ECO:0000259" key="3">
    <source>
        <dbReference type="PROSITE" id="PS51201"/>
    </source>
</evidence>
<dbReference type="Gene3D" id="3.40.50.720">
    <property type="entry name" value="NAD(P)-binding Rossmann-like Domain"/>
    <property type="match status" value="2"/>
</dbReference>
<dbReference type="PROSITE" id="PS51202">
    <property type="entry name" value="RCK_C"/>
    <property type="match status" value="2"/>
</dbReference>
<reference evidence="5 6" key="1">
    <citation type="submission" date="2017-01" db="EMBL/GenBank/DDBJ databases">
        <authorList>
            <person name="Mah S.A."/>
            <person name="Swanson W.J."/>
            <person name="Moy G.W."/>
            <person name="Vacquier V.D."/>
        </authorList>
    </citation>
    <scope>NUCLEOTIDE SEQUENCE [LARGE SCALE GENOMIC DNA]</scope>
    <source>
        <strain evidence="5 6">ASpG1</strain>
    </source>
</reference>
<dbReference type="STRING" id="159291.SAMN05920897_11295"/>
<dbReference type="GO" id="GO:0006813">
    <property type="term" value="P:potassium ion transport"/>
    <property type="evidence" value="ECO:0007669"/>
    <property type="project" value="InterPro"/>
</dbReference>
<evidence type="ECO:0000313" key="6">
    <source>
        <dbReference type="Proteomes" id="UP000186400"/>
    </source>
</evidence>
<dbReference type="InterPro" id="IPR036291">
    <property type="entry name" value="NAD(P)-bd_dom_sf"/>
</dbReference>